<reference evidence="1 2" key="1">
    <citation type="submission" date="2023-10" db="EMBL/GenBank/DDBJ databases">
        <title>Chromosome-scale genome assembly provides insights into flower coloration mechanisms of Canna indica.</title>
        <authorList>
            <person name="Li C."/>
        </authorList>
    </citation>
    <scope>NUCLEOTIDE SEQUENCE [LARGE SCALE GENOMIC DNA]</scope>
    <source>
        <tissue evidence="1">Flower</tissue>
    </source>
</reference>
<protein>
    <submittedName>
        <fullName evidence="1">Uncharacterized protein</fullName>
    </submittedName>
</protein>
<evidence type="ECO:0000313" key="1">
    <source>
        <dbReference type="EMBL" id="WOK96882.1"/>
    </source>
</evidence>
<name>A0AAQ3JVF4_9LILI</name>
<keyword evidence="2" id="KW-1185">Reference proteome</keyword>
<proteinExistence type="predicted"/>
<gene>
    <name evidence="1" type="ORF">Cni_G05590</name>
</gene>
<dbReference type="AlphaFoldDB" id="A0AAQ3JVF4"/>
<dbReference type="EMBL" id="CP136891">
    <property type="protein sequence ID" value="WOK96882.1"/>
    <property type="molecule type" value="Genomic_DNA"/>
</dbReference>
<sequence>MSHLSDYHVVLEAELSWAPKSYQPPQHHLCHNCSEKEMKDSTNQLPYYHNSSFVAYNGGTLGSHLEMYEETEYDAALQMSRMEIVDLTLHVLNSAGRVLPLYPAISIEAHSEPPHACWLWRDGNGDHRKWVISCTTRAPRALLIPWHFPEFKLASKLRHIISAGKLPYVPFGG</sequence>
<accession>A0AAQ3JVF4</accession>
<organism evidence="1 2">
    <name type="scientific">Canna indica</name>
    <name type="common">Indian-shot</name>
    <dbReference type="NCBI Taxonomy" id="4628"/>
    <lineage>
        <taxon>Eukaryota</taxon>
        <taxon>Viridiplantae</taxon>
        <taxon>Streptophyta</taxon>
        <taxon>Embryophyta</taxon>
        <taxon>Tracheophyta</taxon>
        <taxon>Spermatophyta</taxon>
        <taxon>Magnoliopsida</taxon>
        <taxon>Liliopsida</taxon>
        <taxon>Zingiberales</taxon>
        <taxon>Cannaceae</taxon>
        <taxon>Canna</taxon>
    </lineage>
</organism>
<dbReference type="Proteomes" id="UP001327560">
    <property type="component" value="Chromosome 2"/>
</dbReference>
<evidence type="ECO:0000313" key="2">
    <source>
        <dbReference type="Proteomes" id="UP001327560"/>
    </source>
</evidence>